<sequence length="116" mass="12898">MPLVRQVPAWSLDGTQSQAKPQAEPGGCRLLGSSAGELPRRSAETFTLSSALNVLPNMEAISFFILVGFIAELPVFSRKKPADEKYLKVFCLSQLWFYPLSENRSCLTQSRAEFDL</sequence>
<keyword evidence="2" id="KW-1185">Reference proteome</keyword>
<protein>
    <submittedName>
        <fullName evidence="1">Uncharacterized protein</fullName>
    </submittedName>
</protein>
<accession>S7NBL2</accession>
<organism evidence="1 2">
    <name type="scientific">Myotis brandtii</name>
    <name type="common">Brandt's bat</name>
    <dbReference type="NCBI Taxonomy" id="109478"/>
    <lineage>
        <taxon>Eukaryota</taxon>
        <taxon>Metazoa</taxon>
        <taxon>Chordata</taxon>
        <taxon>Craniata</taxon>
        <taxon>Vertebrata</taxon>
        <taxon>Euteleostomi</taxon>
        <taxon>Mammalia</taxon>
        <taxon>Eutheria</taxon>
        <taxon>Laurasiatheria</taxon>
        <taxon>Chiroptera</taxon>
        <taxon>Yangochiroptera</taxon>
        <taxon>Vespertilionidae</taxon>
        <taxon>Myotis</taxon>
    </lineage>
</organism>
<dbReference type="Proteomes" id="UP000052978">
    <property type="component" value="Unassembled WGS sequence"/>
</dbReference>
<gene>
    <name evidence="1" type="ORF">D623_10012285</name>
</gene>
<evidence type="ECO:0000313" key="2">
    <source>
        <dbReference type="Proteomes" id="UP000052978"/>
    </source>
</evidence>
<reference evidence="1 2" key="1">
    <citation type="journal article" date="2013" name="Nat. Commun.">
        <title>Genome analysis reveals insights into physiology and longevity of the Brandt's bat Myotis brandtii.</title>
        <authorList>
            <person name="Seim I."/>
            <person name="Fang X."/>
            <person name="Xiong Z."/>
            <person name="Lobanov A.V."/>
            <person name="Huang Z."/>
            <person name="Ma S."/>
            <person name="Feng Y."/>
            <person name="Turanov A.A."/>
            <person name="Zhu Y."/>
            <person name="Lenz T.L."/>
            <person name="Gerashchenko M.V."/>
            <person name="Fan D."/>
            <person name="Hee Yim S."/>
            <person name="Yao X."/>
            <person name="Jordan D."/>
            <person name="Xiong Y."/>
            <person name="Ma Y."/>
            <person name="Lyapunov A.N."/>
            <person name="Chen G."/>
            <person name="Kulakova O.I."/>
            <person name="Sun Y."/>
            <person name="Lee S.G."/>
            <person name="Bronson R.T."/>
            <person name="Moskalev A.A."/>
            <person name="Sunyaev S.R."/>
            <person name="Zhang G."/>
            <person name="Krogh A."/>
            <person name="Wang J."/>
            <person name="Gladyshev V.N."/>
        </authorList>
    </citation>
    <scope>NUCLEOTIDE SEQUENCE [LARGE SCALE GENOMIC DNA]</scope>
</reference>
<dbReference type="EMBL" id="KE163791">
    <property type="protein sequence ID" value="EPQ13810.1"/>
    <property type="molecule type" value="Genomic_DNA"/>
</dbReference>
<proteinExistence type="predicted"/>
<dbReference type="AlphaFoldDB" id="S7NBL2"/>
<name>S7NBL2_MYOBR</name>
<evidence type="ECO:0000313" key="1">
    <source>
        <dbReference type="EMBL" id="EPQ13810.1"/>
    </source>
</evidence>